<comment type="caution">
    <text evidence="2">The sequence shown here is derived from an EMBL/GenBank/DDBJ whole genome shotgun (WGS) entry which is preliminary data.</text>
</comment>
<protein>
    <submittedName>
        <fullName evidence="2">Uncharacterized protein</fullName>
    </submittedName>
</protein>
<dbReference type="PANTHER" id="PTHR31635">
    <property type="entry name" value="REVERSE TRANSCRIPTASE DOMAIN-CONTAINING PROTEIN-RELATED"/>
    <property type="match status" value="1"/>
</dbReference>
<evidence type="ECO:0000256" key="1">
    <source>
        <dbReference type="SAM" id="MobiDB-lite"/>
    </source>
</evidence>
<keyword evidence="3" id="KW-1185">Reference proteome</keyword>
<gene>
    <name evidence="2" type="ORF">SPARVUS_LOCUS14918308</name>
</gene>
<evidence type="ECO:0000313" key="3">
    <source>
        <dbReference type="Proteomes" id="UP001162483"/>
    </source>
</evidence>
<feature type="region of interest" description="Disordered" evidence="1">
    <location>
        <begin position="138"/>
        <end position="163"/>
    </location>
</feature>
<evidence type="ECO:0000313" key="2">
    <source>
        <dbReference type="EMBL" id="CAI9613620.1"/>
    </source>
</evidence>
<dbReference type="PANTHER" id="PTHR31635:SF196">
    <property type="entry name" value="REVERSE TRANSCRIPTASE DOMAIN-CONTAINING PROTEIN-RELATED"/>
    <property type="match status" value="1"/>
</dbReference>
<name>A0ABN9GZW6_9NEOB</name>
<feature type="non-terminal residue" evidence="2">
    <location>
        <position position="163"/>
    </location>
</feature>
<proteinExistence type="predicted"/>
<dbReference type="EMBL" id="CATNWA010019512">
    <property type="protein sequence ID" value="CAI9613620.1"/>
    <property type="molecule type" value="Genomic_DNA"/>
</dbReference>
<accession>A0ABN9GZW6</accession>
<reference evidence="2" key="1">
    <citation type="submission" date="2023-05" db="EMBL/GenBank/DDBJ databases">
        <authorList>
            <person name="Stuckert A."/>
        </authorList>
    </citation>
    <scope>NUCLEOTIDE SEQUENCE</scope>
</reference>
<dbReference type="Proteomes" id="UP001162483">
    <property type="component" value="Unassembled WGS sequence"/>
</dbReference>
<sequence>MRALRKKKNRNYIEKIKDAKGNLMHSNKDIIKAFIEYYRKLYNISPLEGSETIDSEKNQKRKKYLETAGLLKLSEDQLNSLDADISQDEIKLALKGTVSGKSPGPDGYTVRYYKKFSEILVPKLKKLHECTRWRDGSKKRIITSPTRAHPKKREKIPLSVRAT</sequence>
<organism evidence="2 3">
    <name type="scientific">Staurois parvus</name>
    <dbReference type="NCBI Taxonomy" id="386267"/>
    <lineage>
        <taxon>Eukaryota</taxon>
        <taxon>Metazoa</taxon>
        <taxon>Chordata</taxon>
        <taxon>Craniata</taxon>
        <taxon>Vertebrata</taxon>
        <taxon>Euteleostomi</taxon>
        <taxon>Amphibia</taxon>
        <taxon>Batrachia</taxon>
        <taxon>Anura</taxon>
        <taxon>Neobatrachia</taxon>
        <taxon>Ranoidea</taxon>
        <taxon>Ranidae</taxon>
        <taxon>Staurois</taxon>
    </lineage>
</organism>